<dbReference type="AlphaFoldDB" id="W6QW53"/>
<evidence type="ECO:0000256" key="1">
    <source>
        <dbReference type="SAM" id="Phobius"/>
    </source>
</evidence>
<name>W6QW53_PENRF</name>
<dbReference type="EMBL" id="HG792025">
    <property type="protein sequence ID" value="CDM38354.1"/>
    <property type="molecule type" value="Genomic_DNA"/>
</dbReference>
<protein>
    <submittedName>
        <fullName evidence="2">Uncharacterized protein</fullName>
    </submittedName>
</protein>
<feature type="transmembrane region" description="Helical" evidence="1">
    <location>
        <begin position="23"/>
        <end position="46"/>
    </location>
</feature>
<organism evidence="2 3">
    <name type="scientific">Penicillium roqueforti (strain FM164)</name>
    <dbReference type="NCBI Taxonomy" id="1365484"/>
    <lineage>
        <taxon>Eukaryota</taxon>
        <taxon>Fungi</taxon>
        <taxon>Dikarya</taxon>
        <taxon>Ascomycota</taxon>
        <taxon>Pezizomycotina</taxon>
        <taxon>Eurotiomycetes</taxon>
        <taxon>Eurotiomycetidae</taxon>
        <taxon>Eurotiales</taxon>
        <taxon>Aspergillaceae</taxon>
        <taxon>Penicillium</taxon>
    </lineage>
</organism>
<dbReference type="Proteomes" id="UP000030686">
    <property type="component" value="Unassembled WGS sequence"/>
</dbReference>
<accession>W6QW53</accession>
<keyword evidence="1" id="KW-1133">Transmembrane helix</keyword>
<gene>
    <name evidence="2" type="ORF">PROQFM164_S11g000057</name>
</gene>
<keyword evidence="1" id="KW-0472">Membrane</keyword>
<evidence type="ECO:0000313" key="3">
    <source>
        <dbReference type="Proteomes" id="UP000030686"/>
    </source>
</evidence>
<reference evidence="2" key="1">
    <citation type="journal article" date="2014" name="Nat. Commun.">
        <title>Multiple recent horizontal transfers of a large genomic region in cheese making fungi.</title>
        <authorList>
            <person name="Cheeseman K."/>
            <person name="Ropars J."/>
            <person name="Renault P."/>
            <person name="Dupont J."/>
            <person name="Gouzy J."/>
            <person name="Branca A."/>
            <person name="Abraham A.L."/>
            <person name="Ceppi M."/>
            <person name="Conseiller E."/>
            <person name="Debuchy R."/>
            <person name="Malagnac F."/>
            <person name="Goarin A."/>
            <person name="Silar P."/>
            <person name="Lacoste S."/>
            <person name="Sallet E."/>
            <person name="Bensimon A."/>
            <person name="Giraud T."/>
            <person name="Brygoo Y."/>
        </authorList>
    </citation>
    <scope>NUCLEOTIDE SEQUENCE [LARGE SCALE GENOMIC DNA]</scope>
    <source>
        <strain evidence="2">FM164</strain>
    </source>
</reference>
<evidence type="ECO:0000313" key="2">
    <source>
        <dbReference type="EMBL" id="CDM38354.1"/>
    </source>
</evidence>
<keyword evidence="1" id="KW-0812">Transmembrane</keyword>
<dbReference type="OrthoDB" id="4366282at2759"/>
<sequence>MSDSNVCGKCGARRRGESKDFQFFVAKSVIGFITMTACFVLMRLFFLGALTQPMSNQSDISLPAMGNHSDQLSGVDFTLYAVDASMNEQDAIQSYYSAFVNETPPVRKELEINSASRLDEKPRSAYITQDSSNLCVSWATYATSKMTSAEETEISTFSTECGSKGYF</sequence>
<keyword evidence="3" id="KW-1185">Reference proteome</keyword>
<proteinExistence type="predicted"/>